<reference evidence="3 4" key="1">
    <citation type="submission" date="2019-07" db="EMBL/GenBank/DDBJ databases">
        <title>Ln-dependent methylotrophs.</title>
        <authorList>
            <person name="Tani A."/>
        </authorList>
    </citation>
    <scope>NUCLEOTIDE SEQUENCE [LARGE SCALE GENOMIC DNA]</scope>
    <source>
        <strain evidence="3 4">SM12</strain>
    </source>
</reference>
<keyword evidence="4" id="KW-1185">Reference proteome</keyword>
<name>A0A549THV1_9HYPH</name>
<feature type="region of interest" description="Disordered" evidence="1">
    <location>
        <begin position="1"/>
        <end position="21"/>
    </location>
</feature>
<keyword evidence="2" id="KW-1133">Transmembrane helix</keyword>
<evidence type="ECO:0000313" key="4">
    <source>
        <dbReference type="Proteomes" id="UP000316801"/>
    </source>
</evidence>
<keyword evidence="2" id="KW-0472">Membrane</keyword>
<dbReference type="AlphaFoldDB" id="A0A549THV1"/>
<evidence type="ECO:0000313" key="3">
    <source>
        <dbReference type="EMBL" id="TRL42685.1"/>
    </source>
</evidence>
<keyword evidence="2" id="KW-0812">Transmembrane</keyword>
<dbReference type="InterPro" id="IPR032820">
    <property type="entry name" value="ATPase_put"/>
</dbReference>
<dbReference type="RefSeq" id="WP_142880567.1">
    <property type="nucleotide sequence ID" value="NZ_VJMG01000004.1"/>
</dbReference>
<protein>
    <submittedName>
        <fullName evidence="3">AtpZ/AtpI family protein</fullName>
    </submittedName>
</protein>
<feature type="transmembrane region" description="Helical" evidence="2">
    <location>
        <begin position="53"/>
        <end position="72"/>
    </location>
</feature>
<proteinExistence type="predicted"/>
<sequence length="106" mass="11503">MSKKPEKAAPRAARPDPRDDRLIEAAHQAAERKRAGDSNPEPPFSRRLAQIGVLGWAIVVPILLGLLAGHWLDRLLSTGILFSAGLIVAGAAVGLWSAWKWMHGHD</sequence>
<feature type="transmembrane region" description="Helical" evidence="2">
    <location>
        <begin position="78"/>
        <end position="99"/>
    </location>
</feature>
<gene>
    <name evidence="3" type="ORF">FNA46_01480</name>
</gene>
<dbReference type="Proteomes" id="UP000316801">
    <property type="component" value="Unassembled WGS sequence"/>
</dbReference>
<organism evidence="3 4">
    <name type="scientific">Rhizobium straminoryzae</name>
    <dbReference type="NCBI Taxonomy" id="1387186"/>
    <lineage>
        <taxon>Bacteria</taxon>
        <taxon>Pseudomonadati</taxon>
        <taxon>Pseudomonadota</taxon>
        <taxon>Alphaproteobacteria</taxon>
        <taxon>Hyphomicrobiales</taxon>
        <taxon>Rhizobiaceae</taxon>
        <taxon>Rhizobium/Agrobacterium group</taxon>
        <taxon>Rhizobium</taxon>
    </lineage>
</organism>
<evidence type="ECO:0000256" key="1">
    <source>
        <dbReference type="SAM" id="MobiDB-lite"/>
    </source>
</evidence>
<evidence type="ECO:0000256" key="2">
    <source>
        <dbReference type="SAM" id="Phobius"/>
    </source>
</evidence>
<dbReference type="Pfam" id="PF09527">
    <property type="entry name" value="ATPase_gene1"/>
    <property type="match status" value="1"/>
</dbReference>
<dbReference type="EMBL" id="VJMG01000004">
    <property type="protein sequence ID" value="TRL42685.1"/>
    <property type="molecule type" value="Genomic_DNA"/>
</dbReference>
<comment type="caution">
    <text evidence="3">The sequence shown here is derived from an EMBL/GenBank/DDBJ whole genome shotgun (WGS) entry which is preliminary data.</text>
</comment>
<accession>A0A549THV1</accession>